<name>A0A6A6FI15_9PEZI</name>
<feature type="compositionally biased region" description="Pro residues" evidence="1">
    <location>
        <begin position="311"/>
        <end position="331"/>
    </location>
</feature>
<feature type="domain" description="CID" evidence="2">
    <location>
        <begin position="14"/>
        <end position="152"/>
    </location>
</feature>
<dbReference type="InterPro" id="IPR047415">
    <property type="entry name" value="Pcf11_CID"/>
</dbReference>
<dbReference type="InterPro" id="IPR006569">
    <property type="entry name" value="CID_dom"/>
</dbReference>
<dbReference type="InterPro" id="IPR045154">
    <property type="entry name" value="PCF11-like"/>
</dbReference>
<dbReference type="EMBL" id="ML992671">
    <property type="protein sequence ID" value="KAF2213099.1"/>
    <property type="molecule type" value="Genomic_DNA"/>
</dbReference>
<evidence type="ECO:0000313" key="4">
    <source>
        <dbReference type="Proteomes" id="UP000799539"/>
    </source>
</evidence>
<dbReference type="SUPFAM" id="SSF48464">
    <property type="entry name" value="ENTH/VHS domain"/>
    <property type="match status" value="1"/>
</dbReference>
<evidence type="ECO:0000256" key="1">
    <source>
        <dbReference type="SAM" id="MobiDB-lite"/>
    </source>
</evidence>
<dbReference type="GO" id="GO:0000993">
    <property type="term" value="F:RNA polymerase II complex binding"/>
    <property type="evidence" value="ECO:0007669"/>
    <property type="project" value="InterPro"/>
</dbReference>
<dbReference type="GO" id="GO:0003729">
    <property type="term" value="F:mRNA binding"/>
    <property type="evidence" value="ECO:0007669"/>
    <property type="project" value="InterPro"/>
</dbReference>
<dbReference type="Pfam" id="PF04818">
    <property type="entry name" value="CID"/>
    <property type="match status" value="1"/>
</dbReference>
<dbReference type="Pfam" id="PF21936">
    <property type="entry name" value="Pcf11_C"/>
    <property type="match status" value="1"/>
</dbReference>
<dbReference type="GO" id="GO:0006369">
    <property type="term" value="P:termination of RNA polymerase II transcription"/>
    <property type="evidence" value="ECO:0007669"/>
    <property type="project" value="InterPro"/>
</dbReference>
<dbReference type="InterPro" id="IPR008942">
    <property type="entry name" value="ENTH_VHS"/>
</dbReference>
<dbReference type="PROSITE" id="PS51391">
    <property type="entry name" value="CID"/>
    <property type="match status" value="1"/>
</dbReference>
<sequence length="670" mass="73295">MSSRSPRGSFSGGSSAEVAADFEESLKDLQTNNRYEISNLTVIAKENTEHAQAISKVLENHIKQTPPMRKLPALFVLDSIVKNVGTPYTVYLGRNLYHTFMDAYTLVDNATRRHMDAMLRTWKEPVPGSIDPRPVFPRETVQPLESAMIKARAALEKIKQSQPPFQGMATPPQQNGQYPRPPSQTPQTMYPGHSGPHLTPSQSQPFAYQPPLTNLINEIENVKRDIDSLIPRFQYQLATRPHDVGLQTQFNALNQLRNLLSIQRVSSSELQQIKQQVSSLAPAVPAFPPHASPPQMSPPQWQASTPISIPFQPPYPMPAVTPSNAAPPPNLTPDALNGLQVLLAGTQKPSTPQLRAAIPGFQNASHSQLNAVQSHTSSATQNNGAADLIASLTKAGLIKPVPSAAPHANPTATAPLAGDPTAELLKSLQAVVPLSSQAATPSQSHAQPVLGHVQIPINAASLKTFRPELVAAMYDALPNQCSTCGRRFPTTEEGRQKKSLHLDWHFRTNQRIADPNTNRGHHRNWFSNEMEWIQHIEFDPSTTTATAKESTEAAKAQKNPQEQVVRAPAGMTKSTCTICYEDLHSTYSEEHQDWVFANAGYMNRKIVHATCLAEMTKSQPLPSIDRGALASTLASFGANQRERSATPDSSLGKRKAETEMAGNGPRIKMQ</sequence>
<dbReference type="SMART" id="SM00582">
    <property type="entry name" value="RPR"/>
    <property type="match status" value="1"/>
</dbReference>
<reference evidence="3" key="1">
    <citation type="journal article" date="2020" name="Stud. Mycol.">
        <title>101 Dothideomycetes genomes: a test case for predicting lifestyles and emergence of pathogens.</title>
        <authorList>
            <person name="Haridas S."/>
            <person name="Albert R."/>
            <person name="Binder M."/>
            <person name="Bloem J."/>
            <person name="Labutti K."/>
            <person name="Salamov A."/>
            <person name="Andreopoulos B."/>
            <person name="Baker S."/>
            <person name="Barry K."/>
            <person name="Bills G."/>
            <person name="Bluhm B."/>
            <person name="Cannon C."/>
            <person name="Castanera R."/>
            <person name="Culley D."/>
            <person name="Daum C."/>
            <person name="Ezra D."/>
            <person name="Gonzalez J."/>
            <person name="Henrissat B."/>
            <person name="Kuo A."/>
            <person name="Liang C."/>
            <person name="Lipzen A."/>
            <person name="Lutzoni F."/>
            <person name="Magnuson J."/>
            <person name="Mondo S."/>
            <person name="Nolan M."/>
            <person name="Ohm R."/>
            <person name="Pangilinan J."/>
            <person name="Park H.-J."/>
            <person name="Ramirez L."/>
            <person name="Alfaro M."/>
            <person name="Sun H."/>
            <person name="Tritt A."/>
            <person name="Yoshinaga Y."/>
            <person name="Zwiers L.-H."/>
            <person name="Turgeon B."/>
            <person name="Goodwin S."/>
            <person name="Spatafora J."/>
            <person name="Crous P."/>
            <person name="Grigoriev I."/>
        </authorList>
    </citation>
    <scope>NUCLEOTIDE SEQUENCE</scope>
    <source>
        <strain evidence="3">SCOH1-5</strain>
    </source>
</reference>
<feature type="region of interest" description="Disordered" evidence="1">
    <location>
        <begin position="635"/>
        <end position="670"/>
    </location>
</feature>
<dbReference type="GO" id="GO:0005849">
    <property type="term" value="C:mRNA cleavage factor complex"/>
    <property type="evidence" value="ECO:0007669"/>
    <property type="project" value="TreeGrafter"/>
</dbReference>
<dbReference type="GO" id="GO:0031124">
    <property type="term" value="P:mRNA 3'-end processing"/>
    <property type="evidence" value="ECO:0007669"/>
    <property type="project" value="InterPro"/>
</dbReference>
<accession>A0A6A6FI15</accession>
<dbReference type="GO" id="GO:0005737">
    <property type="term" value="C:cytoplasm"/>
    <property type="evidence" value="ECO:0007669"/>
    <property type="project" value="TreeGrafter"/>
</dbReference>
<proteinExistence type="predicted"/>
<dbReference type="PANTHER" id="PTHR15921:SF3">
    <property type="entry name" value="PRE-MRNA CLEAVAGE COMPLEX 2 PROTEIN PCF11"/>
    <property type="match status" value="1"/>
</dbReference>
<dbReference type="CDD" id="cd16982">
    <property type="entry name" value="CID_Pcf11"/>
    <property type="match status" value="1"/>
</dbReference>
<feature type="region of interest" description="Disordered" evidence="1">
    <location>
        <begin position="162"/>
        <end position="209"/>
    </location>
</feature>
<dbReference type="InterPro" id="IPR054127">
    <property type="entry name" value="Pcf11_C"/>
</dbReference>
<dbReference type="PANTHER" id="PTHR15921">
    <property type="entry name" value="PRE-MRNA CLEAVAGE COMPLEX II"/>
    <property type="match status" value="1"/>
</dbReference>
<dbReference type="OrthoDB" id="343582at2759"/>
<dbReference type="Proteomes" id="UP000799539">
    <property type="component" value="Unassembled WGS sequence"/>
</dbReference>
<evidence type="ECO:0000313" key="3">
    <source>
        <dbReference type="EMBL" id="KAF2213099.1"/>
    </source>
</evidence>
<keyword evidence="4" id="KW-1185">Reference proteome</keyword>
<gene>
    <name evidence="3" type="ORF">CERZMDRAFT_84002</name>
</gene>
<dbReference type="AlphaFoldDB" id="A0A6A6FI15"/>
<dbReference type="Gene3D" id="1.25.40.90">
    <property type="match status" value="1"/>
</dbReference>
<feature type="compositionally biased region" description="Pro residues" evidence="1">
    <location>
        <begin position="287"/>
        <end position="297"/>
    </location>
</feature>
<protein>
    <recommendedName>
        <fullName evidence="2">CID domain-containing protein</fullName>
    </recommendedName>
</protein>
<dbReference type="FunFam" id="1.25.40.90:FF:000016">
    <property type="entry name" value="mRNA cleavage factor complex component Pcf11"/>
    <property type="match status" value="1"/>
</dbReference>
<organism evidence="3 4">
    <name type="scientific">Cercospora zeae-maydis SCOH1-5</name>
    <dbReference type="NCBI Taxonomy" id="717836"/>
    <lineage>
        <taxon>Eukaryota</taxon>
        <taxon>Fungi</taxon>
        <taxon>Dikarya</taxon>
        <taxon>Ascomycota</taxon>
        <taxon>Pezizomycotina</taxon>
        <taxon>Dothideomycetes</taxon>
        <taxon>Dothideomycetidae</taxon>
        <taxon>Mycosphaerellales</taxon>
        <taxon>Mycosphaerellaceae</taxon>
        <taxon>Cercospora</taxon>
    </lineage>
</organism>
<feature type="region of interest" description="Disordered" evidence="1">
    <location>
        <begin position="287"/>
        <end position="331"/>
    </location>
</feature>
<evidence type="ECO:0000259" key="2">
    <source>
        <dbReference type="PROSITE" id="PS51391"/>
    </source>
</evidence>
<feature type="compositionally biased region" description="Polar residues" evidence="1">
    <location>
        <begin position="199"/>
        <end position="209"/>
    </location>
</feature>